<keyword evidence="3" id="KW-1185">Reference proteome</keyword>
<dbReference type="AlphaFoldDB" id="A0A1G9JYP9"/>
<gene>
    <name evidence="2" type="ORF">SAMN05421874_12169</name>
</gene>
<evidence type="ECO:0000256" key="1">
    <source>
        <dbReference type="SAM" id="Phobius"/>
    </source>
</evidence>
<reference evidence="2 3" key="1">
    <citation type="submission" date="2016-10" db="EMBL/GenBank/DDBJ databases">
        <authorList>
            <person name="de Groot N.N."/>
        </authorList>
    </citation>
    <scope>NUCLEOTIDE SEQUENCE [LARGE SCALE GENOMIC DNA]</scope>
    <source>
        <strain evidence="2 3">CGMCC 4.5681</strain>
    </source>
</reference>
<dbReference type="STRING" id="683260.SAMN05421874_12169"/>
<dbReference type="EMBL" id="FNFB01000021">
    <property type="protein sequence ID" value="SDL42648.1"/>
    <property type="molecule type" value="Genomic_DNA"/>
</dbReference>
<keyword evidence="1" id="KW-0812">Transmembrane</keyword>
<evidence type="ECO:0000313" key="2">
    <source>
        <dbReference type="EMBL" id="SDL42648.1"/>
    </source>
</evidence>
<keyword evidence="1" id="KW-0472">Membrane</keyword>
<evidence type="ECO:0000313" key="3">
    <source>
        <dbReference type="Proteomes" id="UP000198683"/>
    </source>
</evidence>
<dbReference type="RefSeq" id="WP_176903311.1">
    <property type="nucleotide sequence ID" value="NZ_FNFB01000021.1"/>
</dbReference>
<proteinExistence type="predicted"/>
<organism evidence="2 3">
    <name type="scientific">Nonomuraea maritima</name>
    <dbReference type="NCBI Taxonomy" id="683260"/>
    <lineage>
        <taxon>Bacteria</taxon>
        <taxon>Bacillati</taxon>
        <taxon>Actinomycetota</taxon>
        <taxon>Actinomycetes</taxon>
        <taxon>Streptosporangiales</taxon>
        <taxon>Streptosporangiaceae</taxon>
        <taxon>Nonomuraea</taxon>
    </lineage>
</organism>
<sequence>MPRRLSVAGIVYIVVSAALPAGPYVAASAYVLQVVLLAVIGWYGLRAALDRR</sequence>
<protein>
    <submittedName>
        <fullName evidence="2">Uncharacterized protein</fullName>
    </submittedName>
</protein>
<name>A0A1G9JYP9_9ACTN</name>
<keyword evidence="1" id="KW-1133">Transmembrane helix</keyword>
<accession>A0A1G9JYP9</accession>
<dbReference type="Proteomes" id="UP000198683">
    <property type="component" value="Unassembled WGS sequence"/>
</dbReference>
<feature type="transmembrane region" description="Helical" evidence="1">
    <location>
        <begin position="30"/>
        <end position="49"/>
    </location>
</feature>